<reference evidence="2" key="1">
    <citation type="journal article" date="2020" name="Stud. Mycol.">
        <title>101 Dothideomycetes genomes: a test case for predicting lifestyles and emergence of pathogens.</title>
        <authorList>
            <person name="Haridas S."/>
            <person name="Albert R."/>
            <person name="Binder M."/>
            <person name="Bloem J."/>
            <person name="Labutti K."/>
            <person name="Salamov A."/>
            <person name="Andreopoulos B."/>
            <person name="Baker S."/>
            <person name="Barry K."/>
            <person name="Bills G."/>
            <person name="Bluhm B."/>
            <person name="Cannon C."/>
            <person name="Castanera R."/>
            <person name="Culley D."/>
            <person name="Daum C."/>
            <person name="Ezra D."/>
            <person name="Gonzalez J."/>
            <person name="Henrissat B."/>
            <person name="Kuo A."/>
            <person name="Liang C."/>
            <person name="Lipzen A."/>
            <person name="Lutzoni F."/>
            <person name="Magnuson J."/>
            <person name="Mondo S."/>
            <person name="Nolan M."/>
            <person name="Ohm R."/>
            <person name="Pangilinan J."/>
            <person name="Park H.-J."/>
            <person name="Ramirez L."/>
            <person name="Alfaro M."/>
            <person name="Sun H."/>
            <person name="Tritt A."/>
            <person name="Yoshinaga Y."/>
            <person name="Zwiers L.-H."/>
            <person name="Turgeon B."/>
            <person name="Goodwin S."/>
            <person name="Spatafora J."/>
            <person name="Crous P."/>
            <person name="Grigoriev I."/>
        </authorList>
    </citation>
    <scope>NUCLEOTIDE SEQUENCE</scope>
    <source>
        <strain evidence="2">CBS 130266</strain>
    </source>
</reference>
<evidence type="ECO:0000256" key="1">
    <source>
        <dbReference type="SAM" id="MobiDB-lite"/>
    </source>
</evidence>
<evidence type="ECO:0000313" key="2">
    <source>
        <dbReference type="EMBL" id="KAF2435522.1"/>
    </source>
</evidence>
<sequence>MSTSENISDVDAMFYSDWEIAREKAQGDERDQQLASTMAEELLIYPNLPLEIRASCHLLLSNGESHFVYHARQAYRAYDRLAYLEPGNPQWDDLAELASWLVFELLTQQREGKRLDYGIFEPLETESDEYIAEATLTTESQEDSDDSDSDDDDFLSEEELDDEEMVDVDVQDEDMRDGNYADEDELYCA</sequence>
<organism evidence="2 3">
    <name type="scientific">Tothia fuscella</name>
    <dbReference type="NCBI Taxonomy" id="1048955"/>
    <lineage>
        <taxon>Eukaryota</taxon>
        <taxon>Fungi</taxon>
        <taxon>Dikarya</taxon>
        <taxon>Ascomycota</taxon>
        <taxon>Pezizomycotina</taxon>
        <taxon>Dothideomycetes</taxon>
        <taxon>Pleosporomycetidae</taxon>
        <taxon>Venturiales</taxon>
        <taxon>Cylindrosympodiaceae</taxon>
        <taxon>Tothia</taxon>
    </lineage>
</organism>
<feature type="compositionally biased region" description="Acidic residues" evidence="1">
    <location>
        <begin position="140"/>
        <end position="189"/>
    </location>
</feature>
<keyword evidence="3" id="KW-1185">Reference proteome</keyword>
<gene>
    <name evidence="2" type="ORF">EJ08DRAFT_656520</name>
</gene>
<accession>A0A9P4P1G2</accession>
<proteinExistence type="predicted"/>
<evidence type="ECO:0000313" key="3">
    <source>
        <dbReference type="Proteomes" id="UP000800235"/>
    </source>
</evidence>
<protein>
    <submittedName>
        <fullName evidence="2">Uncharacterized protein</fullName>
    </submittedName>
</protein>
<dbReference type="AlphaFoldDB" id="A0A9P4P1G2"/>
<comment type="caution">
    <text evidence="2">The sequence shown here is derived from an EMBL/GenBank/DDBJ whole genome shotgun (WGS) entry which is preliminary data.</text>
</comment>
<dbReference type="Proteomes" id="UP000800235">
    <property type="component" value="Unassembled WGS sequence"/>
</dbReference>
<name>A0A9P4P1G2_9PEZI</name>
<dbReference type="EMBL" id="MU007013">
    <property type="protein sequence ID" value="KAF2435522.1"/>
    <property type="molecule type" value="Genomic_DNA"/>
</dbReference>
<feature type="region of interest" description="Disordered" evidence="1">
    <location>
        <begin position="136"/>
        <end position="189"/>
    </location>
</feature>